<dbReference type="EMBL" id="JBHUCP010000004">
    <property type="protein sequence ID" value="MFD1529219.1"/>
    <property type="molecule type" value="Genomic_DNA"/>
</dbReference>
<evidence type="ECO:0000259" key="2">
    <source>
        <dbReference type="Pfam" id="PF13581"/>
    </source>
</evidence>
<feature type="domain" description="Histidine kinase/HSP90-like ATPase" evidence="2">
    <location>
        <begin position="206"/>
        <end position="315"/>
    </location>
</feature>
<proteinExistence type="predicted"/>
<dbReference type="InterPro" id="IPR036890">
    <property type="entry name" value="HATPase_C_sf"/>
</dbReference>
<dbReference type="Proteomes" id="UP001597145">
    <property type="component" value="Unassembled WGS sequence"/>
</dbReference>
<keyword evidence="3" id="KW-0547">Nucleotide-binding</keyword>
<evidence type="ECO:0000313" key="4">
    <source>
        <dbReference type="Proteomes" id="UP001597145"/>
    </source>
</evidence>
<protein>
    <submittedName>
        <fullName evidence="3">ATP-binding protein</fullName>
    </submittedName>
</protein>
<keyword evidence="1" id="KW-0808">Transferase</keyword>
<dbReference type="Gene3D" id="3.30.565.10">
    <property type="entry name" value="Histidine kinase-like ATPase, C-terminal domain"/>
    <property type="match status" value="1"/>
</dbReference>
<evidence type="ECO:0000256" key="1">
    <source>
        <dbReference type="ARBA" id="ARBA00022527"/>
    </source>
</evidence>
<accession>A0ABW4FG51</accession>
<dbReference type="RefSeq" id="WP_343975329.1">
    <property type="nucleotide sequence ID" value="NZ_BAAAJG010000008.1"/>
</dbReference>
<dbReference type="CDD" id="cd16936">
    <property type="entry name" value="HATPase_RsbW-like"/>
    <property type="match status" value="1"/>
</dbReference>
<organism evidence="3 4">
    <name type="scientific">Pseudonocardia aurantiaca</name>
    <dbReference type="NCBI Taxonomy" id="75290"/>
    <lineage>
        <taxon>Bacteria</taxon>
        <taxon>Bacillati</taxon>
        <taxon>Actinomycetota</taxon>
        <taxon>Actinomycetes</taxon>
        <taxon>Pseudonocardiales</taxon>
        <taxon>Pseudonocardiaceae</taxon>
        <taxon>Pseudonocardia</taxon>
    </lineage>
</organism>
<dbReference type="PANTHER" id="PTHR35526">
    <property type="entry name" value="ANTI-SIGMA-F FACTOR RSBW-RELATED"/>
    <property type="match status" value="1"/>
</dbReference>
<keyword evidence="1" id="KW-0418">Kinase</keyword>
<keyword evidence="1" id="KW-0723">Serine/threonine-protein kinase</keyword>
<name>A0ABW4FG51_9PSEU</name>
<dbReference type="PANTHER" id="PTHR35526:SF3">
    <property type="entry name" value="ANTI-SIGMA-F FACTOR RSBW"/>
    <property type="match status" value="1"/>
</dbReference>
<dbReference type="InterPro" id="IPR003594">
    <property type="entry name" value="HATPase_dom"/>
</dbReference>
<dbReference type="SUPFAM" id="SSF55874">
    <property type="entry name" value="ATPase domain of HSP90 chaperone/DNA topoisomerase II/histidine kinase"/>
    <property type="match status" value="1"/>
</dbReference>
<reference evidence="4" key="1">
    <citation type="journal article" date="2019" name="Int. J. Syst. Evol. Microbiol.">
        <title>The Global Catalogue of Microorganisms (GCM) 10K type strain sequencing project: providing services to taxonomists for standard genome sequencing and annotation.</title>
        <authorList>
            <consortium name="The Broad Institute Genomics Platform"/>
            <consortium name="The Broad Institute Genome Sequencing Center for Infectious Disease"/>
            <person name="Wu L."/>
            <person name="Ma J."/>
        </authorList>
    </citation>
    <scope>NUCLEOTIDE SEQUENCE [LARGE SCALE GENOMIC DNA]</scope>
    <source>
        <strain evidence="4">JCM 12165</strain>
    </source>
</reference>
<dbReference type="Pfam" id="PF13581">
    <property type="entry name" value="HATPase_c_2"/>
    <property type="match status" value="1"/>
</dbReference>
<sequence>MRIETTRSAAAVRLQHAAAFHGSDSDLLDQLVPLADTALRAGEAVALALRPATEQALVERLGSTTGLARLHQPESADTASGQTAAGRRAMELREITSTTGAPVTVLAEHTSRLDGVDGGFWTELDAALNVALAELPVRVTCFFPELPLHLEILDGAHRNHPLLLRAGQLRHNPQHIGPREVLTTRPAPPPVLLGPPDLRMEFSAWQLHEVRTAVEQALEAADYGRERAEDVVLAVNEVATNAVEHGTPEARLSIWTGPGGLVCEIDDGGTLRDPLPGLQAPHPAEARGRGVWIARQVCDSLHVWVDARGTHVRMRATP</sequence>
<keyword evidence="4" id="KW-1185">Reference proteome</keyword>
<comment type="caution">
    <text evidence="3">The sequence shown here is derived from an EMBL/GenBank/DDBJ whole genome shotgun (WGS) entry which is preliminary data.</text>
</comment>
<dbReference type="InterPro" id="IPR050267">
    <property type="entry name" value="Anti-sigma-factor_SerPK"/>
</dbReference>
<gene>
    <name evidence="3" type="ORF">ACFSCY_07175</name>
</gene>
<dbReference type="GO" id="GO:0005524">
    <property type="term" value="F:ATP binding"/>
    <property type="evidence" value="ECO:0007669"/>
    <property type="project" value="UniProtKB-KW"/>
</dbReference>
<evidence type="ECO:0000313" key="3">
    <source>
        <dbReference type="EMBL" id="MFD1529219.1"/>
    </source>
</evidence>
<keyword evidence="3" id="KW-0067">ATP-binding</keyword>